<feature type="modified residue" description="4-aspartylphosphate" evidence="2">
    <location>
        <position position="52"/>
    </location>
</feature>
<sequence>MKILIVDDTPSMRMVLIHMLKSLGYHDNDEAGGGALALKMLREKNYDLLITDLHMPNPNGQQLLKKIRGDDSLKSLPVLMVSCEDDKEVIMKLIALKVTGFMMKPFNLKTLERQLKMISKSYLSGIVDNVE</sequence>
<evidence type="ECO:0000256" key="1">
    <source>
        <dbReference type="ARBA" id="ARBA00022553"/>
    </source>
</evidence>
<proteinExistence type="predicted"/>
<dbReference type="PANTHER" id="PTHR44591">
    <property type="entry name" value="STRESS RESPONSE REGULATOR PROTEIN 1"/>
    <property type="match status" value="1"/>
</dbReference>
<dbReference type="Gene3D" id="3.40.50.2300">
    <property type="match status" value="1"/>
</dbReference>
<protein>
    <submittedName>
        <fullName evidence="4">Chemotaxis response regulator CheY</fullName>
    </submittedName>
</protein>
<dbReference type="Pfam" id="PF00072">
    <property type="entry name" value="Response_reg"/>
    <property type="match status" value="1"/>
</dbReference>
<dbReference type="PANTHER" id="PTHR44591:SF3">
    <property type="entry name" value="RESPONSE REGULATORY DOMAIN-CONTAINING PROTEIN"/>
    <property type="match status" value="1"/>
</dbReference>
<evidence type="ECO:0000259" key="3">
    <source>
        <dbReference type="PROSITE" id="PS50110"/>
    </source>
</evidence>
<dbReference type="EMBL" id="BAAAFA010000001">
    <property type="protein sequence ID" value="GAA0810079.1"/>
    <property type="molecule type" value="Genomic_DNA"/>
</dbReference>
<dbReference type="Proteomes" id="UP001500021">
    <property type="component" value="Unassembled WGS sequence"/>
</dbReference>
<dbReference type="InterPro" id="IPR011006">
    <property type="entry name" value="CheY-like_superfamily"/>
</dbReference>
<accession>A0ABN1L2K7</accession>
<name>A0ABN1L2K7_9GAMM</name>
<dbReference type="RefSeq" id="WP_343813509.1">
    <property type="nucleotide sequence ID" value="NZ_BAAAFA010000001.1"/>
</dbReference>
<keyword evidence="1 2" id="KW-0597">Phosphoprotein</keyword>
<comment type="caution">
    <text evidence="4">The sequence shown here is derived from an EMBL/GenBank/DDBJ whole genome shotgun (WGS) entry which is preliminary data.</text>
</comment>
<keyword evidence="5" id="KW-1185">Reference proteome</keyword>
<dbReference type="SUPFAM" id="SSF52172">
    <property type="entry name" value="CheY-like"/>
    <property type="match status" value="1"/>
</dbReference>
<evidence type="ECO:0000256" key="2">
    <source>
        <dbReference type="PROSITE-ProRule" id="PRU00169"/>
    </source>
</evidence>
<dbReference type="InterPro" id="IPR050595">
    <property type="entry name" value="Bact_response_regulator"/>
</dbReference>
<gene>
    <name evidence="4" type="primary">cheY_1</name>
    <name evidence="4" type="ORF">GCM10009111_00440</name>
</gene>
<feature type="domain" description="Response regulatory" evidence="3">
    <location>
        <begin position="2"/>
        <end position="119"/>
    </location>
</feature>
<organism evidence="4 5">
    <name type="scientific">Colwellia asteriadis</name>
    <dbReference type="NCBI Taxonomy" id="517723"/>
    <lineage>
        <taxon>Bacteria</taxon>
        <taxon>Pseudomonadati</taxon>
        <taxon>Pseudomonadota</taxon>
        <taxon>Gammaproteobacteria</taxon>
        <taxon>Alteromonadales</taxon>
        <taxon>Colwelliaceae</taxon>
        <taxon>Colwellia</taxon>
    </lineage>
</organism>
<dbReference type="PROSITE" id="PS50110">
    <property type="entry name" value="RESPONSE_REGULATORY"/>
    <property type="match status" value="1"/>
</dbReference>
<evidence type="ECO:0000313" key="4">
    <source>
        <dbReference type="EMBL" id="GAA0810079.1"/>
    </source>
</evidence>
<reference evidence="4 5" key="1">
    <citation type="journal article" date="2019" name="Int. J. Syst. Evol. Microbiol.">
        <title>The Global Catalogue of Microorganisms (GCM) 10K type strain sequencing project: providing services to taxonomists for standard genome sequencing and annotation.</title>
        <authorList>
            <consortium name="The Broad Institute Genomics Platform"/>
            <consortium name="The Broad Institute Genome Sequencing Center for Infectious Disease"/>
            <person name="Wu L."/>
            <person name="Ma J."/>
        </authorList>
    </citation>
    <scope>NUCLEOTIDE SEQUENCE [LARGE SCALE GENOMIC DNA]</scope>
    <source>
        <strain evidence="4 5">JCM 15608</strain>
    </source>
</reference>
<evidence type="ECO:0000313" key="5">
    <source>
        <dbReference type="Proteomes" id="UP001500021"/>
    </source>
</evidence>
<dbReference type="InterPro" id="IPR001789">
    <property type="entry name" value="Sig_transdc_resp-reg_receiver"/>
</dbReference>
<dbReference type="SMART" id="SM00448">
    <property type="entry name" value="REC"/>
    <property type="match status" value="1"/>
</dbReference>